<evidence type="ECO:0000256" key="8">
    <source>
        <dbReference type="SAM" id="SignalP"/>
    </source>
</evidence>
<dbReference type="GO" id="GO:0005524">
    <property type="term" value="F:ATP binding"/>
    <property type="evidence" value="ECO:0007669"/>
    <property type="project" value="UniProtKB-UniRule"/>
</dbReference>
<dbReference type="InterPro" id="IPR011009">
    <property type="entry name" value="Kinase-like_dom_sf"/>
</dbReference>
<comment type="caution">
    <text evidence="11">The sequence shown here is derived from an EMBL/GenBank/DDBJ whole genome shotgun (WGS) entry which is preliminary data.</text>
</comment>
<dbReference type="InterPro" id="IPR050581">
    <property type="entry name" value="CRR_secretory_protein"/>
</dbReference>
<evidence type="ECO:0000256" key="6">
    <source>
        <dbReference type="PROSITE-ProRule" id="PRU10141"/>
    </source>
</evidence>
<keyword evidence="3 8" id="KW-0732">Signal</keyword>
<evidence type="ECO:0000256" key="7">
    <source>
        <dbReference type="SAM" id="Phobius"/>
    </source>
</evidence>
<keyword evidence="6" id="KW-0067">ATP-binding</keyword>
<dbReference type="Gene3D" id="3.30.200.20">
    <property type="entry name" value="Phosphorylase Kinase, domain 1"/>
    <property type="match status" value="1"/>
</dbReference>
<comment type="subcellular location">
    <subcellularLocation>
        <location evidence="1">Secreted</location>
    </subcellularLocation>
</comment>
<dbReference type="InterPro" id="IPR000719">
    <property type="entry name" value="Prot_kinase_dom"/>
</dbReference>
<evidence type="ECO:0000256" key="4">
    <source>
        <dbReference type="ARBA" id="ARBA00022737"/>
    </source>
</evidence>
<dbReference type="PANTHER" id="PTHR32411:SF43">
    <property type="entry name" value="CYSTEINE-RICH REPEAT SECRETORY PROTEIN 38"/>
    <property type="match status" value="1"/>
</dbReference>
<dbReference type="Pfam" id="PF01657">
    <property type="entry name" value="Stress-antifung"/>
    <property type="match status" value="2"/>
</dbReference>
<organism evidence="11 12">
    <name type="scientific">Rubus argutus</name>
    <name type="common">Southern blackberry</name>
    <dbReference type="NCBI Taxonomy" id="59490"/>
    <lineage>
        <taxon>Eukaryota</taxon>
        <taxon>Viridiplantae</taxon>
        <taxon>Streptophyta</taxon>
        <taxon>Embryophyta</taxon>
        <taxon>Tracheophyta</taxon>
        <taxon>Spermatophyta</taxon>
        <taxon>Magnoliopsida</taxon>
        <taxon>eudicotyledons</taxon>
        <taxon>Gunneridae</taxon>
        <taxon>Pentapetalae</taxon>
        <taxon>rosids</taxon>
        <taxon>fabids</taxon>
        <taxon>Rosales</taxon>
        <taxon>Rosaceae</taxon>
        <taxon>Rosoideae</taxon>
        <taxon>Rosoideae incertae sedis</taxon>
        <taxon>Rubus</taxon>
    </lineage>
</organism>
<dbReference type="CDD" id="cd23509">
    <property type="entry name" value="Gnk2-like"/>
    <property type="match status" value="2"/>
</dbReference>
<reference evidence="11 12" key="1">
    <citation type="journal article" date="2023" name="G3 (Bethesda)">
        <title>A chromosome-length genome assembly and annotation of blackberry (Rubus argutus, cv. 'Hillquist').</title>
        <authorList>
            <person name="Bruna T."/>
            <person name="Aryal R."/>
            <person name="Dudchenko O."/>
            <person name="Sargent D.J."/>
            <person name="Mead D."/>
            <person name="Buti M."/>
            <person name="Cavallini A."/>
            <person name="Hytonen T."/>
            <person name="Andres J."/>
            <person name="Pham M."/>
            <person name="Weisz D."/>
            <person name="Mascagni F."/>
            <person name="Usai G."/>
            <person name="Natali L."/>
            <person name="Bassil N."/>
            <person name="Fernandez G.E."/>
            <person name="Lomsadze A."/>
            <person name="Armour M."/>
            <person name="Olukolu B."/>
            <person name="Poorten T."/>
            <person name="Britton C."/>
            <person name="Davik J."/>
            <person name="Ashrafi H."/>
            <person name="Aiden E.L."/>
            <person name="Borodovsky M."/>
            <person name="Worthington M."/>
        </authorList>
    </citation>
    <scope>NUCLEOTIDE SEQUENCE [LARGE SCALE GENOMIC DNA]</scope>
    <source>
        <strain evidence="11">PI 553951</strain>
    </source>
</reference>
<dbReference type="EMBL" id="JBEDUW010000003">
    <property type="protein sequence ID" value="KAK9936135.1"/>
    <property type="molecule type" value="Genomic_DNA"/>
</dbReference>
<keyword evidence="12" id="KW-1185">Reference proteome</keyword>
<feature type="domain" description="Gnk2-homologous" evidence="10">
    <location>
        <begin position="101"/>
        <end position="208"/>
    </location>
</feature>
<dbReference type="InterPro" id="IPR017441">
    <property type="entry name" value="Protein_kinase_ATP_BS"/>
</dbReference>
<feature type="chain" id="PRO_5043743990" description="Cysteine-rich receptor-like protein kinase 25" evidence="8">
    <location>
        <begin position="22"/>
        <end position="425"/>
    </location>
</feature>
<dbReference type="InterPro" id="IPR038408">
    <property type="entry name" value="GNK2_sf"/>
</dbReference>
<evidence type="ECO:0000313" key="11">
    <source>
        <dbReference type="EMBL" id="KAK9936135.1"/>
    </source>
</evidence>
<keyword evidence="7" id="KW-0472">Membrane</keyword>
<dbReference type="PROSITE" id="PS50011">
    <property type="entry name" value="PROTEIN_KINASE_DOM"/>
    <property type="match status" value="1"/>
</dbReference>
<dbReference type="AlphaFoldDB" id="A0AAW1XJX8"/>
<sequence length="425" mass="48318">MDKDPLSFMVFIITLLLESLSSNTSISDGFYNDTIGNSTDRVYGQALCRGDVNSTVCQNCVHDASQEIFKSCKTREAIIWYELCQVHYSFTTFFSQMVYTGKYPEKNSRMKSVSNPDRFKDVLKNLMTKLLRQTANDPSKHMFATGEMKFSGKKTIYGLQQCTRDISGSDCQNCLDSALLELQTCCSSHEGGTIVSRNCNMRFELYRFFNDIYSTGDKRKTWKVVVICASTILFVVLIVLCVVYLRPKKGFEDDQERSQHGLLPYLASHTGVTITEDDKMVSSEELPFFDLTTIRKATDDFSDSNKLGQGGFGAVYKGWLDGKEVAVKRLSRKSKQGLEEFKNEVNSLQSFNIETLCGFWHVALRERKSCFCMSSCQIKALILLSLIWKDEPNSIGKHITTLLKELQEDLCIFMRIPGLRSFTEI</sequence>
<keyword evidence="7" id="KW-1133">Transmembrane helix</keyword>
<dbReference type="FunFam" id="3.30.430.20:FF:000002">
    <property type="entry name" value="Cysteine-rich receptor-like protein kinase 10"/>
    <property type="match status" value="1"/>
</dbReference>
<dbReference type="GO" id="GO:0004672">
    <property type="term" value="F:protein kinase activity"/>
    <property type="evidence" value="ECO:0007669"/>
    <property type="project" value="InterPro"/>
</dbReference>
<feature type="signal peptide" evidence="8">
    <location>
        <begin position="1"/>
        <end position="21"/>
    </location>
</feature>
<keyword evidence="7" id="KW-0812">Transmembrane</keyword>
<gene>
    <name evidence="11" type="ORF">M0R45_012996</name>
</gene>
<comment type="similarity">
    <text evidence="5">Belongs to the cysteine-rich repeat secretory protein family.</text>
</comment>
<name>A0AAW1XJX8_RUBAR</name>
<evidence type="ECO:0000259" key="10">
    <source>
        <dbReference type="PROSITE" id="PS51473"/>
    </source>
</evidence>
<evidence type="ECO:0000256" key="3">
    <source>
        <dbReference type="ARBA" id="ARBA00022729"/>
    </source>
</evidence>
<keyword evidence="2" id="KW-0964">Secreted</keyword>
<evidence type="ECO:0008006" key="13">
    <source>
        <dbReference type="Google" id="ProtNLM"/>
    </source>
</evidence>
<dbReference type="Pfam" id="PF00069">
    <property type="entry name" value="Pkinase"/>
    <property type="match status" value="1"/>
</dbReference>
<evidence type="ECO:0000313" key="12">
    <source>
        <dbReference type="Proteomes" id="UP001457282"/>
    </source>
</evidence>
<dbReference type="PROSITE" id="PS00107">
    <property type="entry name" value="PROTEIN_KINASE_ATP"/>
    <property type="match status" value="1"/>
</dbReference>
<feature type="binding site" evidence="6">
    <location>
        <position position="328"/>
    </location>
    <ligand>
        <name>ATP</name>
        <dbReference type="ChEBI" id="CHEBI:30616"/>
    </ligand>
</feature>
<proteinExistence type="inferred from homology"/>
<accession>A0AAW1XJX8</accession>
<dbReference type="InterPro" id="IPR002902">
    <property type="entry name" value="GNK2"/>
</dbReference>
<evidence type="ECO:0000259" key="9">
    <source>
        <dbReference type="PROSITE" id="PS50011"/>
    </source>
</evidence>
<feature type="domain" description="Gnk2-homologous" evidence="10">
    <location>
        <begin position="1"/>
        <end position="93"/>
    </location>
</feature>
<dbReference type="Proteomes" id="UP001457282">
    <property type="component" value="Unassembled WGS sequence"/>
</dbReference>
<dbReference type="GO" id="GO:0005576">
    <property type="term" value="C:extracellular region"/>
    <property type="evidence" value="ECO:0007669"/>
    <property type="project" value="UniProtKB-SubCell"/>
</dbReference>
<dbReference type="Gene3D" id="3.30.430.20">
    <property type="entry name" value="Gnk2 domain, C-X8-C-X2-C motif"/>
    <property type="match status" value="2"/>
</dbReference>
<feature type="transmembrane region" description="Helical" evidence="7">
    <location>
        <begin position="224"/>
        <end position="245"/>
    </location>
</feature>
<protein>
    <recommendedName>
        <fullName evidence="13">Cysteine-rich receptor-like protein kinase 25</fullName>
    </recommendedName>
</protein>
<evidence type="ECO:0000256" key="2">
    <source>
        <dbReference type="ARBA" id="ARBA00022525"/>
    </source>
</evidence>
<feature type="domain" description="Protein kinase" evidence="9">
    <location>
        <begin position="301"/>
        <end position="425"/>
    </location>
</feature>
<keyword evidence="4" id="KW-0677">Repeat</keyword>
<keyword evidence="6" id="KW-0547">Nucleotide-binding</keyword>
<dbReference type="PANTHER" id="PTHR32411">
    <property type="entry name" value="CYSTEINE-RICH REPEAT SECRETORY PROTEIN 38-RELATED"/>
    <property type="match status" value="1"/>
</dbReference>
<evidence type="ECO:0000256" key="1">
    <source>
        <dbReference type="ARBA" id="ARBA00004613"/>
    </source>
</evidence>
<dbReference type="PROSITE" id="PS51473">
    <property type="entry name" value="GNK2"/>
    <property type="match status" value="2"/>
</dbReference>
<evidence type="ECO:0000256" key="5">
    <source>
        <dbReference type="ARBA" id="ARBA00038515"/>
    </source>
</evidence>
<dbReference type="SUPFAM" id="SSF56112">
    <property type="entry name" value="Protein kinase-like (PK-like)"/>
    <property type="match status" value="1"/>
</dbReference>